<name>A0A8H4MG08_9EURO</name>
<dbReference type="Proteomes" id="UP000653565">
    <property type="component" value="Unassembled WGS sequence"/>
</dbReference>
<accession>A0A8H4MG08</accession>
<keyword evidence="1" id="KW-0732">Signal</keyword>
<proteinExistence type="predicted"/>
<sequence length="183" mass="19663">MHLTATLSLYSLLTLAAPVLCALPSSCTSISDFIPGKLDTTLQAFDERVCKKGCTVTIPQFEKWINSNIVSQIVTASMNEIGLSGSSSIADSISGDITKKIENKCASGGGETNLCQDQKAMQAIGACLKENMMPVVLGEVEQLSAFITKDMCDKVNAYLKGPELWEGVIPRELDNYASTCEKN</sequence>
<gene>
    <name evidence="2" type="ORF">CNMCM6805_009285</name>
</gene>
<feature type="chain" id="PRO_5034365094" evidence="1">
    <location>
        <begin position="22"/>
        <end position="183"/>
    </location>
</feature>
<dbReference type="EMBL" id="JAAAPX010000007">
    <property type="protein sequence ID" value="KAF4244283.1"/>
    <property type="molecule type" value="Genomic_DNA"/>
</dbReference>
<reference evidence="2" key="1">
    <citation type="journal article" date="2020" name="bioRxiv">
        <title>Genomic and phenotypic heterogeneity of clinical isolates of the human pathogens Aspergillus fumigatus, Aspergillus lentulus and Aspergillus fumigatiaffinis.</title>
        <authorList>
            <person name="dos Santos R.A.C."/>
            <person name="Steenwyk J.L."/>
            <person name="Rivero-Menendez O."/>
            <person name="Mead M.E."/>
            <person name="Silva L.P."/>
            <person name="Bastos R.W."/>
            <person name="Alastruey-Izquierdo A."/>
            <person name="Goldman G.H."/>
            <person name="Rokas A."/>
        </authorList>
    </citation>
    <scope>NUCLEOTIDE SEQUENCE</scope>
    <source>
        <strain evidence="2">CNM-CM6805</strain>
    </source>
</reference>
<evidence type="ECO:0000313" key="3">
    <source>
        <dbReference type="Proteomes" id="UP000653565"/>
    </source>
</evidence>
<organism evidence="2 3">
    <name type="scientific">Aspergillus fumigatiaffinis</name>
    <dbReference type="NCBI Taxonomy" id="340414"/>
    <lineage>
        <taxon>Eukaryota</taxon>
        <taxon>Fungi</taxon>
        <taxon>Dikarya</taxon>
        <taxon>Ascomycota</taxon>
        <taxon>Pezizomycotina</taxon>
        <taxon>Eurotiomycetes</taxon>
        <taxon>Eurotiomycetidae</taxon>
        <taxon>Eurotiales</taxon>
        <taxon>Aspergillaceae</taxon>
        <taxon>Aspergillus</taxon>
        <taxon>Aspergillus subgen. Fumigati</taxon>
    </lineage>
</organism>
<protein>
    <submittedName>
        <fullName evidence="2">Uncharacterized protein</fullName>
    </submittedName>
</protein>
<evidence type="ECO:0000313" key="2">
    <source>
        <dbReference type="EMBL" id="KAF4244283.1"/>
    </source>
</evidence>
<comment type="caution">
    <text evidence="2">The sequence shown here is derived from an EMBL/GenBank/DDBJ whole genome shotgun (WGS) entry which is preliminary data.</text>
</comment>
<evidence type="ECO:0000256" key="1">
    <source>
        <dbReference type="SAM" id="SignalP"/>
    </source>
</evidence>
<keyword evidence="3" id="KW-1185">Reference proteome</keyword>
<dbReference type="AlphaFoldDB" id="A0A8H4MG08"/>
<reference evidence="2" key="2">
    <citation type="submission" date="2020-04" db="EMBL/GenBank/DDBJ databases">
        <authorList>
            <person name="Santos R.A.C."/>
            <person name="Steenwyk J.L."/>
            <person name="Rivero-Menendez O."/>
            <person name="Mead M.E."/>
            <person name="Silva L.P."/>
            <person name="Bastos R.W."/>
            <person name="Alastruey-Izquierdo A."/>
            <person name="Goldman G.H."/>
            <person name="Rokas A."/>
        </authorList>
    </citation>
    <scope>NUCLEOTIDE SEQUENCE</scope>
    <source>
        <strain evidence="2">CNM-CM6805</strain>
    </source>
</reference>
<feature type="signal peptide" evidence="1">
    <location>
        <begin position="1"/>
        <end position="21"/>
    </location>
</feature>